<gene>
    <name evidence="2" type="ORF">BTJ39_13860</name>
</gene>
<dbReference type="InterPro" id="IPR007820">
    <property type="entry name" value="AbrB_fam"/>
</dbReference>
<dbReference type="GO" id="GO:0016020">
    <property type="term" value="C:membrane"/>
    <property type="evidence" value="ECO:0007669"/>
    <property type="project" value="InterPro"/>
</dbReference>
<dbReference type="AlphaFoldDB" id="A0A1S8YK74"/>
<dbReference type="Pfam" id="PF05145">
    <property type="entry name" value="AbrB"/>
    <property type="match status" value="1"/>
</dbReference>
<feature type="transmembrane region" description="Helical" evidence="1">
    <location>
        <begin position="122"/>
        <end position="140"/>
    </location>
</feature>
<comment type="caution">
    <text evidence="2">The sequence shown here is derived from an EMBL/GenBank/DDBJ whole genome shotgun (WGS) entry which is preliminary data.</text>
</comment>
<dbReference type="GO" id="GO:0004497">
    <property type="term" value="F:monooxygenase activity"/>
    <property type="evidence" value="ECO:0007669"/>
    <property type="project" value="UniProtKB-KW"/>
</dbReference>
<dbReference type="STRING" id="1926881.BTJ39_13860"/>
<dbReference type="InterPro" id="IPR017516">
    <property type="entry name" value="AbrB_dup"/>
</dbReference>
<dbReference type="NCBIfam" id="TIGR03082">
    <property type="entry name" value="Gneg_AbrB_dup"/>
    <property type="match status" value="2"/>
</dbReference>
<protein>
    <submittedName>
        <fullName evidence="2">Ammonia monooxygenase</fullName>
    </submittedName>
</protein>
<feature type="transmembrane region" description="Helical" evidence="1">
    <location>
        <begin position="213"/>
        <end position="232"/>
    </location>
</feature>
<name>A0A1S8YK74_9GAMM</name>
<dbReference type="PANTHER" id="PTHR38457">
    <property type="entry name" value="REGULATOR ABRB-RELATED"/>
    <property type="match status" value="1"/>
</dbReference>
<dbReference type="PIRSF" id="PIRSF038991">
    <property type="entry name" value="Protein_AbrB"/>
    <property type="match status" value="1"/>
</dbReference>
<keyword evidence="2" id="KW-0560">Oxidoreductase</keyword>
<proteinExistence type="predicted"/>
<feature type="transmembrane region" description="Helical" evidence="1">
    <location>
        <begin position="238"/>
        <end position="256"/>
    </location>
</feature>
<dbReference type="PANTHER" id="PTHR38457:SF1">
    <property type="entry name" value="REGULATOR ABRB-RELATED"/>
    <property type="match status" value="1"/>
</dbReference>
<keyword evidence="1" id="KW-0472">Membrane</keyword>
<feature type="transmembrane region" description="Helical" evidence="1">
    <location>
        <begin position="268"/>
        <end position="292"/>
    </location>
</feature>
<keyword evidence="2" id="KW-0503">Monooxygenase</keyword>
<dbReference type="OrthoDB" id="9809910at2"/>
<feature type="transmembrane region" description="Helical" evidence="1">
    <location>
        <begin position="189"/>
        <end position="206"/>
    </location>
</feature>
<evidence type="ECO:0000313" key="2">
    <source>
        <dbReference type="EMBL" id="OON39362.1"/>
    </source>
</evidence>
<dbReference type="Proteomes" id="UP000190667">
    <property type="component" value="Unassembled WGS sequence"/>
</dbReference>
<dbReference type="GO" id="GO:0010468">
    <property type="term" value="P:regulation of gene expression"/>
    <property type="evidence" value="ECO:0007669"/>
    <property type="project" value="InterPro"/>
</dbReference>
<dbReference type="RefSeq" id="WP_078003295.1">
    <property type="nucleotide sequence ID" value="NZ_MRUL01000009.1"/>
</dbReference>
<feature type="transmembrane region" description="Helical" evidence="1">
    <location>
        <begin position="57"/>
        <end position="77"/>
    </location>
</feature>
<dbReference type="EMBL" id="MRUL01000009">
    <property type="protein sequence ID" value="OON39362.1"/>
    <property type="molecule type" value="Genomic_DNA"/>
</dbReference>
<feature type="transmembrane region" description="Helical" evidence="1">
    <location>
        <begin position="35"/>
        <end position="51"/>
    </location>
</feature>
<feature type="transmembrane region" description="Helical" evidence="1">
    <location>
        <begin position="152"/>
        <end position="169"/>
    </location>
</feature>
<keyword evidence="1" id="KW-1133">Transmembrane helix</keyword>
<reference evidence="2 3" key="1">
    <citation type="submission" date="2016-12" db="EMBL/GenBank/DDBJ databases">
        <title>Izhakiella australiana sp. nov. of genus Izhakiella isolated from Australian desert.</title>
        <authorList>
            <person name="Ji M."/>
        </authorList>
    </citation>
    <scope>NUCLEOTIDE SEQUENCE [LARGE SCALE GENOMIC DNA]</scope>
    <source>
        <strain evidence="2 3">D4N98</strain>
    </source>
</reference>
<feature type="transmembrane region" description="Helical" evidence="1">
    <location>
        <begin position="89"/>
        <end position="110"/>
    </location>
</feature>
<keyword evidence="1" id="KW-0812">Transmembrane</keyword>
<feature type="transmembrane region" description="Helical" evidence="1">
    <location>
        <begin position="12"/>
        <end position="28"/>
    </location>
</feature>
<keyword evidence="3" id="KW-1185">Reference proteome</keyword>
<sequence>MADSETATLPLSHWLWLIMLSAAFIFVLELAHLPAALLLGPMAAAIVFAVSNRPLKVPPLLFQLAQGVVGAMIARVIPPSVFGEIAKQWPLFFACVFSVLIASSVLGWLLARFQVLPGSTAVWGSSPGAATAMVLMAGSFGADVRLVAFMQYLRVMIVALVATLVARFWSGGDSVPVSPSFQLFSPVNWGAFALTLLLIGLLTWCGQRWKIPAGPMLLSLIVGAILHDNHLLQIELPPWLLMLAYAVVGWSIGLRFNRDILKYATKALPRILLSILSLVVLCGGFAALLVHFGNVDPLTAYLATSPGGADSVAIIAASSHVDMPFVMAMQTGRFMLVLICGPALARLIARLVEKKTPQ</sequence>
<feature type="transmembrane region" description="Helical" evidence="1">
    <location>
        <begin position="334"/>
        <end position="352"/>
    </location>
</feature>
<evidence type="ECO:0000256" key="1">
    <source>
        <dbReference type="SAM" id="Phobius"/>
    </source>
</evidence>
<accession>A0A1S8YK74</accession>
<evidence type="ECO:0000313" key="3">
    <source>
        <dbReference type="Proteomes" id="UP000190667"/>
    </source>
</evidence>
<organism evidence="2 3">
    <name type="scientific">Izhakiella australiensis</name>
    <dbReference type="NCBI Taxonomy" id="1926881"/>
    <lineage>
        <taxon>Bacteria</taxon>
        <taxon>Pseudomonadati</taxon>
        <taxon>Pseudomonadota</taxon>
        <taxon>Gammaproteobacteria</taxon>
        <taxon>Enterobacterales</taxon>
        <taxon>Erwiniaceae</taxon>
        <taxon>Izhakiella</taxon>
    </lineage>
</organism>